<dbReference type="PROSITE" id="PS00914">
    <property type="entry name" value="SYNTAXIN"/>
    <property type="match status" value="1"/>
</dbReference>
<evidence type="ECO:0000313" key="12">
    <source>
        <dbReference type="EMBL" id="QQY02454.1"/>
    </source>
</evidence>
<comment type="subcellular location">
    <subcellularLocation>
        <location evidence="9">Golgi apparatus</location>
        <location evidence="9">trans-Golgi network membrane</location>
        <topology evidence="9">Single-pass type IV membrane protein</topology>
    </subcellularLocation>
</comment>
<evidence type="ECO:0000259" key="11">
    <source>
        <dbReference type="PROSITE" id="PS50192"/>
    </source>
</evidence>
<evidence type="ECO:0000256" key="8">
    <source>
        <dbReference type="ARBA" id="ARBA00023136"/>
    </source>
</evidence>
<dbReference type="GO" id="GO:0030672">
    <property type="term" value="C:synaptic vesicle membrane"/>
    <property type="evidence" value="ECO:0007669"/>
    <property type="project" value="TreeGrafter"/>
</dbReference>
<dbReference type="GO" id="GO:0048193">
    <property type="term" value="P:Golgi vesicle transport"/>
    <property type="evidence" value="ECO:0007669"/>
    <property type="project" value="InterPro"/>
</dbReference>
<dbReference type="GO" id="GO:0006886">
    <property type="term" value="P:intracellular protein transport"/>
    <property type="evidence" value="ECO:0007669"/>
    <property type="project" value="InterPro"/>
</dbReference>
<keyword evidence="6" id="KW-0333">Golgi apparatus</keyword>
<evidence type="ECO:0000256" key="2">
    <source>
        <dbReference type="ARBA" id="ARBA00022448"/>
    </source>
</evidence>
<evidence type="ECO:0000256" key="7">
    <source>
        <dbReference type="ARBA" id="ARBA00023054"/>
    </source>
</evidence>
<dbReference type="AlphaFoldDB" id="A0A7U0YEP2"/>
<dbReference type="FunFam" id="1.20.58.90:FF:000004">
    <property type="entry name" value="Syntaxin 10"/>
    <property type="match status" value="1"/>
</dbReference>
<feature type="transmembrane region" description="Helical" evidence="10">
    <location>
        <begin position="236"/>
        <end position="255"/>
    </location>
</feature>
<evidence type="ECO:0000256" key="3">
    <source>
        <dbReference type="ARBA" id="ARBA00022692"/>
    </source>
</evidence>
<dbReference type="GO" id="GO:0006906">
    <property type="term" value="P:vesicle fusion"/>
    <property type="evidence" value="ECO:0007669"/>
    <property type="project" value="TreeGrafter"/>
</dbReference>
<keyword evidence="3 10" id="KW-0812">Transmembrane</keyword>
<protein>
    <submittedName>
        <fullName evidence="12">Syntaxin 6</fullName>
    </submittedName>
</protein>
<accession>A0A7U0YEP2</accession>
<dbReference type="InterPro" id="IPR000727">
    <property type="entry name" value="T_SNARE_dom"/>
</dbReference>
<evidence type="ECO:0000256" key="9">
    <source>
        <dbReference type="ARBA" id="ARBA00037801"/>
    </source>
</evidence>
<comment type="similarity">
    <text evidence="1">Belongs to the syntaxin family.</text>
</comment>
<dbReference type="GO" id="GO:0031201">
    <property type="term" value="C:SNARE complex"/>
    <property type="evidence" value="ECO:0007669"/>
    <property type="project" value="TreeGrafter"/>
</dbReference>
<dbReference type="Gene3D" id="1.20.5.110">
    <property type="match status" value="1"/>
</dbReference>
<sequence length="256" mass="28807">MASDYTDPYYTVQDEVIKNLESTRALYQDWLKADSSKNLPELSDSLRQVLRSIEWDLEDIQETVSIVESNPSRFQLSEKDVAARRRFLSETRDIVNSVKSQLQLGGKRDSNAPPISFTVTVAKPVANGIGQTRDSLSMRPPATETLNTRSTVFPVSTDPLSEQKSLLHQQDERIDQIGASISTLKGMSRRIGDELEDQVALLDDFSGEMTHTESKLEAATKRTARLLHLNTSRRQWWAIGCLSLTLFIILILLVVL</sequence>
<dbReference type="GO" id="GO:0042147">
    <property type="term" value="P:retrograde transport, endosome to Golgi"/>
    <property type="evidence" value="ECO:0007669"/>
    <property type="project" value="TreeGrafter"/>
</dbReference>
<dbReference type="InterPro" id="IPR006012">
    <property type="entry name" value="Syntaxin/epimorphin_CS"/>
</dbReference>
<dbReference type="InterPro" id="IPR010989">
    <property type="entry name" value="SNARE"/>
</dbReference>
<organism evidence="12">
    <name type="scientific">Cryptocotyle lingua</name>
    <dbReference type="NCBI Taxonomy" id="66766"/>
    <lineage>
        <taxon>Eukaryota</taxon>
        <taxon>Metazoa</taxon>
        <taxon>Spiralia</taxon>
        <taxon>Lophotrochozoa</taxon>
        <taxon>Platyhelminthes</taxon>
        <taxon>Trematoda</taxon>
        <taxon>Digenea</taxon>
        <taxon>Opisthorchiida</taxon>
        <taxon>Opisthorchiata</taxon>
        <taxon>Heterophyidae</taxon>
        <taxon>Cryptocotyle</taxon>
    </lineage>
</organism>
<dbReference type="InterPro" id="IPR045242">
    <property type="entry name" value="Syntaxin"/>
</dbReference>
<evidence type="ECO:0000256" key="10">
    <source>
        <dbReference type="SAM" id="Phobius"/>
    </source>
</evidence>
<evidence type="ECO:0000256" key="5">
    <source>
        <dbReference type="ARBA" id="ARBA00022989"/>
    </source>
</evidence>
<feature type="domain" description="T-SNARE coiled-coil homology" evidence="11">
    <location>
        <begin position="164"/>
        <end position="226"/>
    </location>
</feature>
<dbReference type="PROSITE" id="PS50192">
    <property type="entry name" value="T_SNARE"/>
    <property type="match status" value="1"/>
</dbReference>
<dbReference type="CDD" id="cd15851">
    <property type="entry name" value="SNARE_Syntaxin6"/>
    <property type="match status" value="1"/>
</dbReference>
<dbReference type="PANTHER" id="PTHR19957:SF224">
    <property type="entry name" value="HL02043P"/>
    <property type="match status" value="1"/>
</dbReference>
<dbReference type="GO" id="GO:0005829">
    <property type="term" value="C:cytosol"/>
    <property type="evidence" value="ECO:0007669"/>
    <property type="project" value="GOC"/>
</dbReference>
<reference evidence="12" key="1">
    <citation type="submission" date="2020-12" db="EMBL/GenBank/DDBJ databases">
        <title>Neural signatures in transcriptome of heterophyid trematode Cryptocolyle lingua.</title>
        <authorList>
            <person name="Gorbushin A.M."/>
            <person name="Tolstenkov O."/>
        </authorList>
    </citation>
    <scope>NUCLEOTIDE SEQUENCE</scope>
</reference>
<evidence type="ECO:0000256" key="1">
    <source>
        <dbReference type="ARBA" id="ARBA00009063"/>
    </source>
</evidence>
<evidence type="ECO:0000256" key="6">
    <source>
        <dbReference type="ARBA" id="ARBA00023034"/>
    </source>
</evidence>
<dbReference type="FunFam" id="1.20.5.110:FF:000006">
    <property type="entry name" value="Syntaxin 6"/>
    <property type="match status" value="1"/>
</dbReference>
<dbReference type="CDD" id="cd21443">
    <property type="entry name" value="SNARE_NTD_STX6_STX10"/>
    <property type="match status" value="1"/>
</dbReference>
<keyword evidence="4" id="KW-0653">Protein transport</keyword>
<keyword evidence="5 10" id="KW-1133">Transmembrane helix</keyword>
<proteinExistence type="evidence at transcript level"/>
<dbReference type="GO" id="GO:0048278">
    <property type="term" value="P:vesicle docking"/>
    <property type="evidence" value="ECO:0007669"/>
    <property type="project" value="TreeGrafter"/>
</dbReference>
<dbReference type="Gene3D" id="1.20.58.90">
    <property type="match status" value="1"/>
</dbReference>
<name>A0A7U0YEP2_9TREM</name>
<dbReference type="SMART" id="SM00397">
    <property type="entry name" value="t_SNARE"/>
    <property type="match status" value="1"/>
</dbReference>
<dbReference type="SUPFAM" id="SSF58038">
    <property type="entry name" value="SNARE fusion complex"/>
    <property type="match status" value="1"/>
</dbReference>
<dbReference type="GO" id="GO:0005802">
    <property type="term" value="C:trans-Golgi network"/>
    <property type="evidence" value="ECO:0007669"/>
    <property type="project" value="UniProtKB-ARBA"/>
</dbReference>
<dbReference type="PANTHER" id="PTHR19957">
    <property type="entry name" value="SYNTAXIN"/>
    <property type="match status" value="1"/>
</dbReference>
<evidence type="ECO:0000256" key="4">
    <source>
        <dbReference type="ARBA" id="ARBA00022927"/>
    </source>
</evidence>
<dbReference type="GO" id="GO:0005484">
    <property type="term" value="F:SNAP receptor activity"/>
    <property type="evidence" value="ECO:0007669"/>
    <property type="project" value="InterPro"/>
</dbReference>
<dbReference type="EMBL" id="MW361076">
    <property type="protein sequence ID" value="QQY02454.1"/>
    <property type="molecule type" value="mRNA"/>
</dbReference>
<dbReference type="GO" id="GO:0000149">
    <property type="term" value="F:SNARE binding"/>
    <property type="evidence" value="ECO:0007669"/>
    <property type="project" value="TreeGrafter"/>
</dbReference>
<dbReference type="InterPro" id="IPR015260">
    <property type="entry name" value="Syntaxin-6/10/61_N"/>
</dbReference>
<dbReference type="Pfam" id="PF09177">
    <property type="entry name" value="STX6_10_61_N"/>
    <property type="match status" value="1"/>
</dbReference>
<keyword evidence="8 10" id="KW-0472">Membrane</keyword>
<keyword evidence="7" id="KW-0175">Coiled coil</keyword>
<keyword evidence="2" id="KW-0813">Transport</keyword>
<dbReference type="SUPFAM" id="SSF47661">
    <property type="entry name" value="t-snare proteins"/>
    <property type="match status" value="1"/>
</dbReference>
<gene>
    <name evidence="12" type="primary">STX2</name>
</gene>